<dbReference type="AlphaFoldDB" id="A0AAV0B4U4"/>
<dbReference type="Proteomes" id="UP001153365">
    <property type="component" value="Unassembled WGS sequence"/>
</dbReference>
<feature type="region of interest" description="Disordered" evidence="1">
    <location>
        <begin position="90"/>
        <end position="120"/>
    </location>
</feature>
<accession>A0AAV0B4U4</accession>
<gene>
    <name evidence="2" type="ORF">PPACK8108_LOCUS12976</name>
</gene>
<keyword evidence="3" id="KW-1185">Reference proteome</keyword>
<sequence>MQFIHLYDMDSDLLFEKVTSKEELFVLLPKVWNGVRRHKAFKRWPRLSKCLISILSQMTLLMAAKEEYLKVMFLLGCPLGWPTIEHERREKQGSDHLEVHKEFSGEDNDGNDSFDETEGMLKREDDVERMVIRNDVDVVDTRLKKKESDCSDD</sequence>
<name>A0AAV0B4U4_PHAPC</name>
<feature type="compositionally biased region" description="Basic and acidic residues" evidence="1">
    <location>
        <begin position="90"/>
        <end position="104"/>
    </location>
</feature>
<reference evidence="2" key="1">
    <citation type="submission" date="2022-06" db="EMBL/GenBank/DDBJ databases">
        <authorList>
            <consortium name="SYNGENTA / RWTH Aachen University"/>
        </authorList>
    </citation>
    <scope>NUCLEOTIDE SEQUENCE</scope>
</reference>
<evidence type="ECO:0000313" key="3">
    <source>
        <dbReference type="Proteomes" id="UP001153365"/>
    </source>
</evidence>
<evidence type="ECO:0000256" key="1">
    <source>
        <dbReference type="SAM" id="MobiDB-lite"/>
    </source>
</evidence>
<feature type="compositionally biased region" description="Acidic residues" evidence="1">
    <location>
        <begin position="105"/>
        <end position="118"/>
    </location>
</feature>
<organism evidence="2 3">
    <name type="scientific">Phakopsora pachyrhizi</name>
    <name type="common">Asian soybean rust disease fungus</name>
    <dbReference type="NCBI Taxonomy" id="170000"/>
    <lineage>
        <taxon>Eukaryota</taxon>
        <taxon>Fungi</taxon>
        <taxon>Dikarya</taxon>
        <taxon>Basidiomycota</taxon>
        <taxon>Pucciniomycotina</taxon>
        <taxon>Pucciniomycetes</taxon>
        <taxon>Pucciniales</taxon>
        <taxon>Phakopsoraceae</taxon>
        <taxon>Phakopsora</taxon>
    </lineage>
</organism>
<proteinExistence type="predicted"/>
<comment type="caution">
    <text evidence="2">The sequence shown here is derived from an EMBL/GenBank/DDBJ whole genome shotgun (WGS) entry which is preliminary data.</text>
</comment>
<dbReference type="EMBL" id="CALTRL010003188">
    <property type="protein sequence ID" value="CAH7678448.1"/>
    <property type="molecule type" value="Genomic_DNA"/>
</dbReference>
<protein>
    <submittedName>
        <fullName evidence="2">Uncharacterized protein</fullName>
    </submittedName>
</protein>
<evidence type="ECO:0000313" key="2">
    <source>
        <dbReference type="EMBL" id="CAH7678448.1"/>
    </source>
</evidence>